<accession>A0A1Q9AG71</accession>
<sequence length="105" mass="11438">MASFFSRLFGGGSRQEPDAAPADSASLQEQDMTIRARPMKEGGQFRLAGVIEKTVDGTLRTRSFIRADVFTSETDAADAALRKGQQIIKEQGRLLFADAEDSRAV</sequence>
<dbReference type="STRING" id="1672749.BJF92_04600"/>
<dbReference type="Pfam" id="PF10115">
    <property type="entry name" value="HlyU"/>
    <property type="match status" value="1"/>
</dbReference>
<dbReference type="OrthoDB" id="9800971at2"/>
<evidence type="ECO:0000256" key="1">
    <source>
        <dbReference type="SAM" id="MobiDB-lite"/>
    </source>
</evidence>
<dbReference type="RefSeq" id="WP_075636112.1">
    <property type="nucleotide sequence ID" value="NZ_MKIO01000038.1"/>
</dbReference>
<reference evidence="2 3" key="1">
    <citation type="submission" date="2016-09" db="EMBL/GenBank/DDBJ databases">
        <title>Rhizobium sp. nov., a novel species isolated from the rice rhizosphere.</title>
        <authorList>
            <person name="Zhao J."/>
            <person name="Zhang X."/>
        </authorList>
    </citation>
    <scope>NUCLEOTIDE SEQUENCE [LARGE SCALE GENOMIC DNA]</scope>
    <source>
        <strain evidence="2 3">MH17</strain>
    </source>
</reference>
<dbReference type="InterPro" id="IPR018772">
    <property type="entry name" value="Transcription_activator_HlyU"/>
</dbReference>
<dbReference type="EMBL" id="MKIO01000038">
    <property type="protein sequence ID" value="OLP53869.1"/>
    <property type="molecule type" value="Genomic_DNA"/>
</dbReference>
<evidence type="ECO:0000313" key="2">
    <source>
        <dbReference type="EMBL" id="OLP53869.1"/>
    </source>
</evidence>
<name>A0A1Q9AG71_9HYPH</name>
<proteinExistence type="predicted"/>
<evidence type="ECO:0000313" key="3">
    <source>
        <dbReference type="Proteomes" id="UP000186143"/>
    </source>
</evidence>
<protein>
    <submittedName>
        <fullName evidence="2">Transcriptional activator HlyU</fullName>
    </submittedName>
</protein>
<dbReference type="Proteomes" id="UP000186143">
    <property type="component" value="Unassembled WGS sequence"/>
</dbReference>
<comment type="caution">
    <text evidence="2">The sequence shown here is derived from an EMBL/GenBank/DDBJ whole genome shotgun (WGS) entry which is preliminary data.</text>
</comment>
<gene>
    <name evidence="2" type="ORF">BJF92_04600</name>
</gene>
<dbReference type="AlphaFoldDB" id="A0A1Q9AG71"/>
<organism evidence="2 3">
    <name type="scientific">Xaviernesmea rhizosphaerae</name>
    <dbReference type="NCBI Taxonomy" id="1672749"/>
    <lineage>
        <taxon>Bacteria</taxon>
        <taxon>Pseudomonadati</taxon>
        <taxon>Pseudomonadota</taxon>
        <taxon>Alphaproteobacteria</taxon>
        <taxon>Hyphomicrobiales</taxon>
        <taxon>Rhizobiaceae</taxon>
        <taxon>Rhizobium/Agrobacterium group</taxon>
        <taxon>Xaviernesmea</taxon>
    </lineage>
</organism>
<feature type="region of interest" description="Disordered" evidence="1">
    <location>
        <begin position="1"/>
        <end position="29"/>
    </location>
</feature>